<comment type="similarity">
    <text evidence="1">Belongs to the phosducin family.</text>
</comment>
<sequence length="226" mass="26228">MLDPSHPSHCAECETKKESQQQQKQQLEVLPEPEVEIDEDALFAELEEDDDHLLADMRERRMKELRAEMIKAQELASMQHGSYENILSEKEVLNITTSTDKVVVHFYHKEFRRCQIMDRHLGTLARKHYKTRFVKIDVEVCPFLVERLKIKVLPCVIPFVNGVSIERLIGFEELGESDSFQTAMLERRLAEAKVLDLDARETASGPRKTIFGFQDKSNEDDYDSDD</sequence>
<accession>A0A1Y2C2G1</accession>
<dbReference type="CDD" id="cd02989">
    <property type="entry name" value="Phd_like_TxnDC9"/>
    <property type="match status" value="1"/>
</dbReference>
<evidence type="ECO:0000259" key="3">
    <source>
        <dbReference type="Pfam" id="PF02114"/>
    </source>
</evidence>
<dbReference type="Gene3D" id="3.40.30.10">
    <property type="entry name" value="Glutaredoxin"/>
    <property type="match status" value="1"/>
</dbReference>
<evidence type="ECO:0000313" key="5">
    <source>
        <dbReference type="Proteomes" id="UP000193642"/>
    </source>
</evidence>
<feature type="compositionally biased region" description="Low complexity" evidence="2">
    <location>
        <begin position="20"/>
        <end position="29"/>
    </location>
</feature>
<dbReference type="EMBL" id="MCGO01000032">
    <property type="protein sequence ID" value="ORY41232.1"/>
    <property type="molecule type" value="Genomic_DNA"/>
</dbReference>
<dbReference type="STRING" id="329046.A0A1Y2C2G1"/>
<dbReference type="PANTHER" id="PTHR21148">
    <property type="entry name" value="THIOREDOXIN DOMAIN-CONTAINING PROTEIN 9"/>
    <property type="match status" value="1"/>
</dbReference>
<evidence type="ECO:0000256" key="2">
    <source>
        <dbReference type="SAM" id="MobiDB-lite"/>
    </source>
</evidence>
<dbReference type="InterPro" id="IPR024253">
    <property type="entry name" value="Phosducin_thioredoxin-like_dom"/>
</dbReference>
<dbReference type="Proteomes" id="UP000193642">
    <property type="component" value="Unassembled WGS sequence"/>
</dbReference>
<protein>
    <submittedName>
        <fullName evidence="4">Thioredoxin-like protein</fullName>
    </submittedName>
</protein>
<keyword evidence="5" id="KW-1185">Reference proteome</keyword>
<proteinExistence type="inferred from homology"/>
<feature type="compositionally biased region" description="Basic and acidic residues" evidence="2">
    <location>
        <begin position="9"/>
        <end position="19"/>
    </location>
</feature>
<feature type="domain" description="Phosducin" evidence="3">
    <location>
        <begin position="10"/>
        <end position="191"/>
    </location>
</feature>
<dbReference type="Pfam" id="PF02114">
    <property type="entry name" value="Phosducin"/>
    <property type="match status" value="1"/>
</dbReference>
<comment type="caution">
    <text evidence="4">The sequence shown here is derived from an EMBL/GenBank/DDBJ whole genome shotgun (WGS) entry which is preliminary data.</text>
</comment>
<evidence type="ECO:0000313" key="4">
    <source>
        <dbReference type="EMBL" id="ORY41232.1"/>
    </source>
</evidence>
<organism evidence="4 5">
    <name type="scientific">Rhizoclosmatium globosum</name>
    <dbReference type="NCBI Taxonomy" id="329046"/>
    <lineage>
        <taxon>Eukaryota</taxon>
        <taxon>Fungi</taxon>
        <taxon>Fungi incertae sedis</taxon>
        <taxon>Chytridiomycota</taxon>
        <taxon>Chytridiomycota incertae sedis</taxon>
        <taxon>Chytridiomycetes</taxon>
        <taxon>Chytridiales</taxon>
        <taxon>Chytriomycetaceae</taxon>
        <taxon>Rhizoclosmatium</taxon>
    </lineage>
</organism>
<gene>
    <name evidence="4" type="ORF">BCR33DRAFT_718892</name>
</gene>
<dbReference type="InterPro" id="IPR036249">
    <property type="entry name" value="Thioredoxin-like_sf"/>
</dbReference>
<dbReference type="AlphaFoldDB" id="A0A1Y2C2G1"/>
<dbReference type="OrthoDB" id="10257948at2759"/>
<evidence type="ECO:0000256" key="1">
    <source>
        <dbReference type="ARBA" id="ARBA00009686"/>
    </source>
</evidence>
<feature type="region of interest" description="Disordered" evidence="2">
    <location>
        <begin position="1"/>
        <end position="29"/>
    </location>
</feature>
<name>A0A1Y2C2G1_9FUNG</name>
<dbReference type="SUPFAM" id="SSF52833">
    <property type="entry name" value="Thioredoxin-like"/>
    <property type="match status" value="1"/>
</dbReference>
<reference evidence="4 5" key="1">
    <citation type="submission" date="2016-07" db="EMBL/GenBank/DDBJ databases">
        <title>Pervasive Adenine N6-methylation of Active Genes in Fungi.</title>
        <authorList>
            <consortium name="DOE Joint Genome Institute"/>
            <person name="Mondo S.J."/>
            <person name="Dannebaum R.O."/>
            <person name="Kuo R.C."/>
            <person name="Labutti K."/>
            <person name="Haridas S."/>
            <person name="Kuo A."/>
            <person name="Salamov A."/>
            <person name="Ahrendt S.R."/>
            <person name="Lipzen A."/>
            <person name="Sullivan W."/>
            <person name="Andreopoulos W.B."/>
            <person name="Clum A."/>
            <person name="Lindquist E."/>
            <person name="Daum C."/>
            <person name="Ramamoorthy G.K."/>
            <person name="Gryganskyi A."/>
            <person name="Culley D."/>
            <person name="Magnuson J.K."/>
            <person name="James T.Y."/>
            <person name="O'Malley M.A."/>
            <person name="Stajich J.E."/>
            <person name="Spatafora J.W."/>
            <person name="Visel A."/>
            <person name="Grigoriev I.V."/>
        </authorList>
    </citation>
    <scope>NUCLEOTIDE SEQUENCE [LARGE SCALE GENOMIC DNA]</scope>
    <source>
        <strain evidence="4 5">JEL800</strain>
    </source>
</reference>